<feature type="region of interest" description="Disordered" evidence="1">
    <location>
        <begin position="1"/>
        <end position="91"/>
    </location>
</feature>
<dbReference type="AlphaFoldDB" id="A0A644VIN7"/>
<feature type="compositionally biased region" description="Basic and acidic residues" evidence="1">
    <location>
        <begin position="1"/>
        <end position="26"/>
    </location>
</feature>
<proteinExistence type="predicted"/>
<reference evidence="2" key="1">
    <citation type="submission" date="2019-08" db="EMBL/GenBank/DDBJ databases">
        <authorList>
            <person name="Kucharzyk K."/>
            <person name="Murdoch R.W."/>
            <person name="Higgins S."/>
            <person name="Loffler F."/>
        </authorList>
    </citation>
    <scope>NUCLEOTIDE SEQUENCE</scope>
</reference>
<dbReference type="EMBL" id="VSSQ01000323">
    <property type="protein sequence ID" value="MPL91176.1"/>
    <property type="molecule type" value="Genomic_DNA"/>
</dbReference>
<evidence type="ECO:0000313" key="2">
    <source>
        <dbReference type="EMBL" id="MPL91176.1"/>
    </source>
</evidence>
<protein>
    <submittedName>
        <fullName evidence="2">Uncharacterized protein</fullName>
    </submittedName>
</protein>
<accession>A0A644VIN7</accession>
<gene>
    <name evidence="2" type="ORF">SDC9_37241</name>
</gene>
<organism evidence="2">
    <name type="scientific">bioreactor metagenome</name>
    <dbReference type="NCBI Taxonomy" id="1076179"/>
    <lineage>
        <taxon>unclassified sequences</taxon>
        <taxon>metagenomes</taxon>
        <taxon>ecological metagenomes</taxon>
    </lineage>
</organism>
<evidence type="ECO:0000256" key="1">
    <source>
        <dbReference type="SAM" id="MobiDB-lite"/>
    </source>
</evidence>
<sequence length="91" mass="9276">MACSVGDEHAEEGAHGHDPFAAEVEHAGPLVEHLAERGEQEGNAEGNAEGEDVDGEVHEITPPCCGLSACSTFAGRGPQGTGSQGPSGWPR</sequence>
<name>A0A644VIN7_9ZZZZ</name>
<comment type="caution">
    <text evidence="2">The sequence shown here is derived from an EMBL/GenBank/DDBJ whole genome shotgun (WGS) entry which is preliminary data.</text>
</comment>